<dbReference type="InterPro" id="IPR036291">
    <property type="entry name" value="NAD(P)-bd_dom_sf"/>
</dbReference>
<evidence type="ECO:0008006" key="6">
    <source>
        <dbReference type="Google" id="ProtNLM"/>
    </source>
</evidence>
<evidence type="ECO:0000313" key="4">
    <source>
        <dbReference type="EMBL" id="KAJ4390788.1"/>
    </source>
</evidence>
<comment type="similarity">
    <text evidence="1">Belongs to the short-chain dehydrogenases/reductases (SDR) family.</text>
</comment>
<dbReference type="InterPro" id="IPR002347">
    <property type="entry name" value="SDR_fam"/>
</dbReference>
<dbReference type="SUPFAM" id="SSF51735">
    <property type="entry name" value="NAD(P)-binding Rossmann-fold domains"/>
    <property type="match status" value="1"/>
</dbReference>
<reference evidence="4" key="1">
    <citation type="submission" date="2022-10" db="EMBL/GenBank/DDBJ databases">
        <title>Tapping the CABI collections for fungal endophytes: first genome assemblies for Collariella, Neodidymelliopsis, Ascochyta clinopodiicola, Didymella pomorum, Didymosphaeria variabile, Neocosmospora piperis and Neocucurbitaria cava.</title>
        <authorList>
            <person name="Hill R."/>
        </authorList>
    </citation>
    <scope>NUCLEOTIDE SEQUENCE</scope>
    <source>
        <strain evidence="4">IMI 355082</strain>
    </source>
</reference>
<name>A0A9W8YSS0_9PEZI</name>
<feature type="region of interest" description="Disordered" evidence="3">
    <location>
        <begin position="304"/>
        <end position="328"/>
    </location>
</feature>
<dbReference type="EMBL" id="JAPEVB010000003">
    <property type="protein sequence ID" value="KAJ4390788.1"/>
    <property type="molecule type" value="Genomic_DNA"/>
</dbReference>
<dbReference type="CDD" id="cd05233">
    <property type="entry name" value="SDR_c"/>
    <property type="match status" value="1"/>
</dbReference>
<organism evidence="4 5">
    <name type="scientific">Gnomoniopsis smithogilvyi</name>
    <dbReference type="NCBI Taxonomy" id="1191159"/>
    <lineage>
        <taxon>Eukaryota</taxon>
        <taxon>Fungi</taxon>
        <taxon>Dikarya</taxon>
        <taxon>Ascomycota</taxon>
        <taxon>Pezizomycotina</taxon>
        <taxon>Sordariomycetes</taxon>
        <taxon>Sordariomycetidae</taxon>
        <taxon>Diaporthales</taxon>
        <taxon>Gnomoniaceae</taxon>
        <taxon>Gnomoniopsis</taxon>
    </lineage>
</organism>
<keyword evidence="5" id="KW-1185">Reference proteome</keyword>
<dbReference type="PANTHER" id="PTHR42760:SF133">
    <property type="entry name" value="3-OXOACYL-[ACYL-CARRIER-PROTEIN] REDUCTASE"/>
    <property type="match status" value="1"/>
</dbReference>
<keyword evidence="2" id="KW-0560">Oxidoreductase</keyword>
<dbReference type="GO" id="GO:0016616">
    <property type="term" value="F:oxidoreductase activity, acting on the CH-OH group of donors, NAD or NADP as acceptor"/>
    <property type="evidence" value="ECO:0007669"/>
    <property type="project" value="TreeGrafter"/>
</dbReference>
<gene>
    <name evidence="4" type="ORF">N0V93_004386</name>
</gene>
<feature type="compositionally biased region" description="Polar residues" evidence="3">
    <location>
        <begin position="305"/>
        <end position="328"/>
    </location>
</feature>
<protein>
    <recommendedName>
        <fullName evidence="6">Short-chain dehydrogenase</fullName>
    </recommendedName>
</protein>
<evidence type="ECO:0000256" key="3">
    <source>
        <dbReference type="SAM" id="MobiDB-lite"/>
    </source>
</evidence>
<dbReference type="Gene3D" id="3.40.50.720">
    <property type="entry name" value="NAD(P)-binding Rossmann-like Domain"/>
    <property type="match status" value="1"/>
</dbReference>
<proteinExistence type="inferred from homology"/>
<dbReference type="Pfam" id="PF00106">
    <property type="entry name" value="adh_short"/>
    <property type="match status" value="1"/>
</dbReference>
<dbReference type="Proteomes" id="UP001140453">
    <property type="component" value="Unassembled WGS sequence"/>
</dbReference>
<dbReference type="OrthoDB" id="5840532at2759"/>
<evidence type="ECO:0000313" key="5">
    <source>
        <dbReference type="Proteomes" id="UP001140453"/>
    </source>
</evidence>
<dbReference type="Pfam" id="PF13561">
    <property type="entry name" value="adh_short_C2"/>
    <property type="match status" value="1"/>
</dbReference>
<evidence type="ECO:0000256" key="2">
    <source>
        <dbReference type="ARBA" id="ARBA00023002"/>
    </source>
</evidence>
<accession>A0A9W8YSS0</accession>
<dbReference type="PANTHER" id="PTHR42760">
    <property type="entry name" value="SHORT-CHAIN DEHYDROGENASES/REDUCTASES FAMILY MEMBER"/>
    <property type="match status" value="1"/>
</dbReference>
<evidence type="ECO:0000256" key="1">
    <source>
        <dbReference type="ARBA" id="ARBA00006484"/>
    </source>
</evidence>
<dbReference type="PRINTS" id="PR00081">
    <property type="entry name" value="GDHRDH"/>
</dbReference>
<comment type="caution">
    <text evidence="4">The sequence shown here is derived from an EMBL/GenBank/DDBJ whole genome shotgun (WGS) entry which is preliminary data.</text>
</comment>
<sequence>MSKASTSSQQTRPRFYPSPLPILVITGAGGIGHAVARRLGTGHHILLAHHREPALNKSAHNLRKEGYIVTSCLCDVSSFTSVQSLASAAASLGRVAAVVHTAGCSAATAGDVIGQIMRTNLLGTAYVIEAFAEVVEPGARVVCIASMAAFHPLAHDVVSPQLEKHMATAPVHELLDHPELSAEAFALAPSPAGLAYVFAKKGNVLRVKANARRYGARGATINTVSPGVVMTRMVINELKTDDAQVMAEDVANSAAARWGSPVDIANTVAFLCGNDAAYISGTDILVDGGTNASMYARLLWDMPTTGRQTPETPGKNGKSNNGTKTPLA</sequence>
<dbReference type="AlphaFoldDB" id="A0A9W8YSS0"/>